<evidence type="ECO:0000256" key="7">
    <source>
        <dbReference type="ARBA" id="ARBA00048493"/>
    </source>
</evidence>
<comment type="catalytic activity">
    <reaction evidence="6">
        <text>alpha-D-glucosamine 1-phosphate + acetyl-CoA = N-acetyl-alpha-D-glucosamine 1-phosphate + CoA + H(+)</text>
        <dbReference type="Rhea" id="RHEA:13725"/>
        <dbReference type="ChEBI" id="CHEBI:15378"/>
        <dbReference type="ChEBI" id="CHEBI:57287"/>
        <dbReference type="ChEBI" id="CHEBI:57288"/>
        <dbReference type="ChEBI" id="CHEBI:57776"/>
        <dbReference type="ChEBI" id="CHEBI:58516"/>
        <dbReference type="EC" id="2.3.1.157"/>
    </reaction>
</comment>
<keyword evidence="5" id="KW-0012">Acyltransferase</keyword>
<keyword evidence="3 10" id="KW-0808">Transferase</keyword>
<dbReference type="CDD" id="cd02540">
    <property type="entry name" value="GT2_GlmU_N_bac"/>
    <property type="match status" value="1"/>
</dbReference>
<evidence type="ECO:0000256" key="2">
    <source>
        <dbReference type="ARBA" id="ARBA00007947"/>
    </source>
</evidence>
<dbReference type="AlphaFoldDB" id="A0A7W0CB13"/>
<feature type="domain" description="MobA-like NTP transferase" evidence="9">
    <location>
        <begin position="16"/>
        <end position="144"/>
    </location>
</feature>
<evidence type="ECO:0000313" key="10">
    <source>
        <dbReference type="EMBL" id="MBA2882357.1"/>
    </source>
</evidence>
<sequence length="254" mass="26878">MISGQDKHNIPPMVAAIVLAAGKGTRMKSEKAKVLHPVAGRPMILHVVDAALGVAGNIVVVVGTQADEVKSIVLSHATVDFALQAEQKGTGHAVLCAMPALPENADHVMILCGDVPLISRETLAMLVARHTGNGQDITVLAAKVEDPTGYGRLKQNADGNVACIVEEADATVAEKAITTINTGIYIVDRLFLETALMQINTNNSQAEMYLTDIVGIAVDSGRRVGLMICRDNREVIGINSPRDLQSVESLISSQ</sequence>
<comment type="similarity">
    <text evidence="1">In the C-terminal section; belongs to the transferase hexapeptide repeat family.</text>
</comment>
<gene>
    <name evidence="10" type="ORF">HNR65_002704</name>
</gene>
<comment type="catalytic activity">
    <reaction evidence="7">
        <text>N-acetyl-alpha-D-glucosamine 1-phosphate + UTP + H(+) = UDP-N-acetyl-alpha-D-glucosamine + diphosphate</text>
        <dbReference type="Rhea" id="RHEA:13509"/>
        <dbReference type="ChEBI" id="CHEBI:15378"/>
        <dbReference type="ChEBI" id="CHEBI:33019"/>
        <dbReference type="ChEBI" id="CHEBI:46398"/>
        <dbReference type="ChEBI" id="CHEBI:57705"/>
        <dbReference type="ChEBI" id="CHEBI:57776"/>
        <dbReference type="EC" id="2.7.7.23"/>
    </reaction>
</comment>
<keyword evidence="11" id="KW-1185">Reference proteome</keyword>
<dbReference type="GO" id="GO:0003977">
    <property type="term" value="F:UDP-N-acetylglucosamine diphosphorylase activity"/>
    <property type="evidence" value="ECO:0007669"/>
    <property type="project" value="UniProtKB-EC"/>
</dbReference>
<dbReference type="InterPro" id="IPR050065">
    <property type="entry name" value="GlmU-like"/>
</dbReference>
<dbReference type="RefSeq" id="WP_232364776.1">
    <property type="nucleotide sequence ID" value="NZ_JACDUS010000009.1"/>
</dbReference>
<proteinExistence type="inferred from homology"/>
<protein>
    <submittedName>
        <fullName evidence="10">UDP-N-acetylglucosamine diphosphorylase/glucosamine-1-phosphate N-acetyltransferase</fullName>
    </submittedName>
</protein>
<evidence type="ECO:0000256" key="6">
    <source>
        <dbReference type="ARBA" id="ARBA00048247"/>
    </source>
</evidence>
<evidence type="ECO:0000313" key="11">
    <source>
        <dbReference type="Proteomes" id="UP000525298"/>
    </source>
</evidence>
<dbReference type="GO" id="GO:0019134">
    <property type="term" value="F:glucosamine-1-phosphate N-acetyltransferase activity"/>
    <property type="evidence" value="ECO:0007669"/>
    <property type="project" value="UniProtKB-EC"/>
</dbReference>
<dbReference type="Gene3D" id="3.90.550.10">
    <property type="entry name" value="Spore Coat Polysaccharide Biosynthesis Protein SpsA, Chain A"/>
    <property type="match status" value="1"/>
</dbReference>
<comment type="similarity">
    <text evidence="2">In the N-terminal section; belongs to the N-acetylglucosamine-1-phosphate uridyltransferase family.</text>
</comment>
<organism evidence="10 11">
    <name type="scientific">Desulfosalsimonas propionicica</name>
    <dbReference type="NCBI Taxonomy" id="332175"/>
    <lineage>
        <taxon>Bacteria</taxon>
        <taxon>Pseudomonadati</taxon>
        <taxon>Thermodesulfobacteriota</taxon>
        <taxon>Desulfobacteria</taxon>
        <taxon>Desulfobacterales</taxon>
        <taxon>Desulfosalsimonadaceae</taxon>
        <taxon>Desulfosalsimonas</taxon>
    </lineage>
</organism>
<evidence type="ECO:0000256" key="3">
    <source>
        <dbReference type="ARBA" id="ARBA00022679"/>
    </source>
</evidence>
<evidence type="ECO:0000259" key="9">
    <source>
        <dbReference type="Pfam" id="PF12804"/>
    </source>
</evidence>
<evidence type="ECO:0000256" key="1">
    <source>
        <dbReference type="ARBA" id="ARBA00007707"/>
    </source>
</evidence>
<comment type="caution">
    <text evidence="10">The sequence shown here is derived from an EMBL/GenBank/DDBJ whole genome shotgun (WGS) entry which is preliminary data.</text>
</comment>
<evidence type="ECO:0000256" key="4">
    <source>
        <dbReference type="ARBA" id="ARBA00022695"/>
    </source>
</evidence>
<keyword evidence="4" id="KW-0548">Nucleotidyltransferase</keyword>
<dbReference type="InterPro" id="IPR025877">
    <property type="entry name" value="MobA-like_NTP_Trfase"/>
</dbReference>
<name>A0A7W0CB13_9BACT</name>
<dbReference type="Proteomes" id="UP000525298">
    <property type="component" value="Unassembled WGS sequence"/>
</dbReference>
<comment type="function">
    <text evidence="8">Catalyzes the last two sequential reactions in the de novo biosynthetic pathway for UDP-N-acetylglucosamine (UDP-GlcNAc). The C-terminal domain catalyzes the transfer of acetyl group from acetyl coenzyme A to glucosamine-1-phosphate (GlcN-1-P) to produce N-acetylglucosamine-1-phosphate (GlcNAc-1-P), which is converted into UDP-GlcNAc by the transfer of uridine 5-monophosphate (from uridine 5-triphosphate), a reaction catalyzed by the N-terminal domain.</text>
</comment>
<dbReference type="EMBL" id="JACDUS010000009">
    <property type="protein sequence ID" value="MBA2882357.1"/>
    <property type="molecule type" value="Genomic_DNA"/>
</dbReference>
<dbReference type="InterPro" id="IPR029044">
    <property type="entry name" value="Nucleotide-diphossugar_trans"/>
</dbReference>
<reference evidence="10 11" key="1">
    <citation type="submission" date="2020-07" db="EMBL/GenBank/DDBJ databases">
        <title>Genomic Encyclopedia of Type Strains, Phase IV (KMG-IV): sequencing the most valuable type-strain genomes for metagenomic binning, comparative biology and taxonomic classification.</title>
        <authorList>
            <person name="Goeker M."/>
        </authorList>
    </citation>
    <scope>NUCLEOTIDE SEQUENCE [LARGE SCALE GENOMIC DNA]</scope>
    <source>
        <strain evidence="10 11">DSM 17721</strain>
    </source>
</reference>
<accession>A0A7W0CB13</accession>
<dbReference type="PANTHER" id="PTHR43584:SF3">
    <property type="entry name" value="BIFUNCTIONAL PROTEIN GLMU"/>
    <property type="match status" value="1"/>
</dbReference>
<evidence type="ECO:0000256" key="5">
    <source>
        <dbReference type="ARBA" id="ARBA00023315"/>
    </source>
</evidence>
<dbReference type="PANTHER" id="PTHR43584">
    <property type="entry name" value="NUCLEOTIDYL TRANSFERASE"/>
    <property type="match status" value="1"/>
</dbReference>
<dbReference type="SUPFAM" id="SSF53448">
    <property type="entry name" value="Nucleotide-diphospho-sugar transferases"/>
    <property type="match status" value="1"/>
</dbReference>
<dbReference type="Pfam" id="PF12804">
    <property type="entry name" value="NTP_transf_3"/>
    <property type="match status" value="1"/>
</dbReference>
<evidence type="ECO:0000256" key="8">
    <source>
        <dbReference type="ARBA" id="ARBA00049628"/>
    </source>
</evidence>